<evidence type="ECO:0000313" key="1">
    <source>
        <dbReference type="Proteomes" id="UP000887576"/>
    </source>
</evidence>
<dbReference type="WBParaSite" id="JU765_v2.g20356.t2">
    <property type="protein sequence ID" value="JU765_v2.g20356.t2"/>
    <property type="gene ID" value="JU765_v2.g20356"/>
</dbReference>
<accession>A0AC34QXU2</accession>
<reference evidence="2" key="1">
    <citation type="submission" date="2022-11" db="UniProtKB">
        <authorList>
            <consortium name="WormBaseParasite"/>
        </authorList>
    </citation>
    <scope>IDENTIFICATION</scope>
</reference>
<name>A0AC34QXU2_9BILA</name>
<protein>
    <submittedName>
        <fullName evidence="2">PWWP domain-containing protein</fullName>
    </submittedName>
</protein>
<evidence type="ECO:0000313" key="2">
    <source>
        <dbReference type="WBParaSite" id="JU765_v2.g20356.t2"/>
    </source>
</evidence>
<dbReference type="Proteomes" id="UP000887576">
    <property type="component" value="Unplaced"/>
</dbReference>
<proteinExistence type="predicted"/>
<organism evidence="1 2">
    <name type="scientific">Panagrolaimus sp. JU765</name>
    <dbReference type="NCBI Taxonomy" id="591449"/>
    <lineage>
        <taxon>Eukaryota</taxon>
        <taxon>Metazoa</taxon>
        <taxon>Ecdysozoa</taxon>
        <taxon>Nematoda</taxon>
        <taxon>Chromadorea</taxon>
        <taxon>Rhabditida</taxon>
        <taxon>Tylenchina</taxon>
        <taxon>Panagrolaimomorpha</taxon>
        <taxon>Panagrolaimoidea</taxon>
        <taxon>Panagrolaimidae</taxon>
        <taxon>Panagrolaimus</taxon>
    </lineage>
</organism>
<sequence>MVSTNDRFKAGDVIWVPYRKSPRWPAVIKNVYPKKLTYYFLPETGPRPSTFKTTPKSAALFKETDTIPDNAPKDLQAAYKAALAIVRGEAPVRRSLSSSNHRHSESNETVSPSTSNNSSLIDIPSSKKPRRTTESGKEFVEYTVILVESVEDFDWPALIWAGQTKSDRAERYQAITHPNDATFCFSCGDLLDFNELEIVIAELTDVSGTLATVRKFPFTENKDVLNFPYARCRNLTDVSGTLATVRKFPFTENKDVLNFPYARCRNVTYDEIGQLIRQYDTGDCGMYVRALVAAEEFMENPHKFLNAPQGFELIQRQLNQKQEKTPKKEKDVKDIVMKEDNIPPAAAIPTKPKGKILQNGLSLSNLSLSTSKNIVFKAMLSLDARDYIEQIWAGQTKSDRAERYQAITHPNDATFCFSCGDLLDFNELEIVIAEVRNWIALSPKLPKMTLLREMHYISKVVLPEICIFALGRIKNLSHTDAEVVYRDSVSKLSLEDPSTVSKSNNSFEQLLRAVLVHLLYIFVTNILRIHLHFQPILIVMLNLLLICIDMMIKLYRTELMVKDILERKNIPGKCDG</sequence>